<sequence length="51" mass="6080">MANERKLYLMCVNCGKKISQEETRGCLTQPYCKKCFEKVWNNDEEAYLRTL</sequence>
<gene>
    <name evidence="1" type="ORF">LCGC14_0405900</name>
</gene>
<accession>A0A0F9VHA6</accession>
<evidence type="ECO:0000313" key="1">
    <source>
        <dbReference type="EMBL" id="KKN72886.1"/>
    </source>
</evidence>
<protein>
    <submittedName>
        <fullName evidence="1">Uncharacterized protein</fullName>
    </submittedName>
</protein>
<organism evidence="1">
    <name type="scientific">marine sediment metagenome</name>
    <dbReference type="NCBI Taxonomy" id="412755"/>
    <lineage>
        <taxon>unclassified sequences</taxon>
        <taxon>metagenomes</taxon>
        <taxon>ecological metagenomes</taxon>
    </lineage>
</organism>
<name>A0A0F9VHA6_9ZZZZ</name>
<dbReference type="EMBL" id="LAZR01000353">
    <property type="protein sequence ID" value="KKN72886.1"/>
    <property type="molecule type" value="Genomic_DNA"/>
</dbReference>
<reference evidence="1" key="1">
    <citation type="journal article" date="2015" name="Nature">
        <title>Complex archaea that bridge the gap between prokaryotes and eukaryotes.</title>
        <authorList>
            <person name="Spang A."/>
            <person name="Saw J.H."/>
            <person name="Jorgensen S.L."/>
            <person name="Zaremba-Niedzwiedzka K."/>
            <person name="Martijn J."/>
            <person name="Lind A.E."/>
            <person name="van Eijk R."/>
            <person name="Schleper C."/>
            <person name="Guy L."/>
            <person name="Ettema T.J."/>
        </authorList>
    </citation>
    <scope>NUCLEOTIDE SEQUENCE</scope>
</reference>
<dbReference type="AlphaFoldDB" id="A0A0F9VHA6"/>
<comment type="caution">
    <text evidence="1">The sequence shown here is derived from an EMBL/GenBank/DDBJ whole genome shotgun (WGS) entry which is preliminary data.</text>
</comment>
<proteinExistence type="predicted"/>